<organism evidence="2 3">
    <name type="scientific">Neisseria meningitidis serogroup B (strain ATCC 13091 / M2091)</name>
    <dbReference type="NCBI Taxonomy" id="862513"/>
    <lineage>
        <taxon>Bacteria</taxon>
        <taxon>Pseudomonadati</taxon>
        <taxon>Pseudomonadota</taxon>
        <taxon>Betaproteobacteria</taxon>
        <taxon>Neisseriales</taxon>
        <taxon>Neisseriaceae</taxon>
        <taxon>Neisseria</taxon>
    </lineage>
</organism>
<accession>E0NCF4</accession>
<keyword evidence="1" id="KW-0812">Transmembrane</keyword>
<keyword evidence="1" id="KW-0472">Membrane</keyword>
<comment type="caution">
    <text evidence="2">The sequence shown here is derived from an EMBL/GenBank/DDBJ whole genome shotgun (WGS) entry which is preliminary data.</text>
</comment>
<proteinExistence type="predicted"/>
<dbReference type="HOGENOM" id="CLU_2917873_0_0_4"/>
<keyword evidence="1" id="KW-1133">Transmembrane helix</keyword>
<evidence type="ECO:0000313" key="2">
    <source>
        <dbReference type="EMBL" id="EFM03223.1"/>
    </source>
</evidence>
<dbReference type="AlphaFoldDB" id="E0NCF4"/>
<reference evidence="2 3" key="1">
    <citation type="submission" date="2010-07" db="EMBL/GenBank/DDBJ databases">
        <authorList>
            <person name="Muzny D."/>
            <person name="Qin X."/>
            <person name="Deng J."/>
            <person name="Jiang H."/>
            <person name="Liu Y."/>
            <person name="Qu J."/>
            <person name="Song X.-Z."/>
            <person name="Zhang L."/>
            <person name="Thornton R."/>
            <person name="Coyle M."/>
            <person name="Francisco L."/>
            <person name="Jackson L."/>
            <person name="Javaid M."/>
            <person name="Korchina V."/>
            <person name="Kovar C."/>
            <person name="Mata R."/>
            <person name="Mathew T."/>
            <person name="Ngo R."/>
            <person name="Nguyen L."/>
            <person name="Nguyen N."/>
            <person name="Okwuonu G."/>
            <person name="Ongeri F."/>
            <person name="Pham C."/>
            <person name="Simmons D."/>
            <person name="Wilczek-Boney K."/>
            <person name="Hale W."/>
            <person name="Jakkamsetti A."/>
            <person name="Pham P."/>
            <person name="Ruth R."/>
            <person name="San Lucas F."/>
            <person name="Warren J."/>
            <person name="Zhang J."/>
            <person name="Zhao Z."/>
            <person name="Zhou C."/>
            <person name="Zhu D."/>
            <person name="Lee S."/>
            <person name="Bess C."/>
            <person name="Blankenburg K."/>
            <person name="Forbes L."/>
            <person name="Fu Q."/>
            <person name="Gubbala S."/>
            <person name="Hirani K."/>
            <person name="Jayaseelan J.C."/>
            <person name="Lara F."/>
            <person name="Munidasa M."/>
            <person name="Palculict T."/>
            <person name="Patil S."/>
            <person name="Pu L.-L."/>
            <person name="Saada N."/>
            <person name="Tang L."/>
            <person name="Weissenberger G."/>
            <person name="Zhu Y."/>
            <person name="Hemphill L."/>
            <person name="Shang Y."/>
            <person name="Youmans B."/>
            <person name="Ayvaz T."/>
            <person name="Ross M."/>
            <person name="Santibanez J."/>
            <person name="Aqrawi P."/>
            <person name="Gross S."/>
            <person name="Joshi V."/>
            <person name="Fowler G."/>
            <person name="Nazareth L."/>
            <person name="Reid J."/>
            <person name="Worley K."/>
            <person name="Petrosino J."/>
            <person name="Highlander S."/>
            <person name="Gibbs R."/>
        </authorList>
    </citation>
    <scope>NUCLEOTIDE SEQUENCE [LARGE SCALE GENOMIC DNA]</scope>
    <source>
        <strain evidence="3">ATCC 13091 / M2091</strain>
    </source>
</reference>
<protein>
    <submittedName>
        <fullName evidence="2">Uncharacterized protein</fullName>
    </submittedName>
</protein>
<name>E0NCF4_NEIM3</name>
<dbReference type="Proteomes" id="UP000005526">
    <property type="component" value="Unassembled WGS sequence"/>
</dbReference>
<evidence type="ECO:0000313" key="3">
    <source>
        <dbReference type="Proteomes" id="UP000005526"/>
    </source>
</evidence>
<evidence type="ECO:0000256" key="1">
    <source>
        <dbReference type="SAM" id="Phobius"/>
    </source>
</evidence>
<gene>
    <name evidence="2" type="ORF">HMPREF0602_2186</name>
</gene>
<feature type="transmembrane region" description="Helical" evidence="1">
    <location>
        <begin position="20"/>
        <end position="39"/>
    </location>
</feature>
<dbReference type="EMBL" id="AEEF01000116">
    <property type="protein sequence ID" value="EFM03223.1"/>
    <property type="molecule type" value="Genomic_DNA"/>
</dbReference>
<sequence length="61" mass="6916">MFHAFIPRIHIMIKNLYKLINYAALIGFAPNIVFAWPMFVDPPLLTKTSMYGVGKHGEIPA</sequence>